<sequence>MTLSLAITVFSKNLSAAQCSTAIFWKCFSGKGWHQIWLKGLKVKRELKGMLPF</sequence>
<gene>
    <name evidence="1" type="ORF">MNB_SUP05-SYMBIONT-5-990</name>
</gene>
<reference evidence="1" key="1">
    <citation type="submission" date="2016-10" db="EMBL/GenBank/DDBJ databases">
        <authorList>
            <person name="de Groot N.N."/>
        </authorList>
    </citation>
    <scope>NUCLEOTIDE SEQUENCE</scope>
</reference>
<proteinExistence type="predicted"/>
<dbReference type="EMBL" id="FPHZ01000124">
    <property type="protein sequence ID" value="SFV87991.1"/>
    <property type="molecule type" value="Genomic_DNA"/>
</dbReference>
<organism evidence="1">
    <name type="scientific">hydrothermal vent metagenome</name>
    <dbReference type="NCBI Taxonomy" id="652676"/>
    <lineage>
        <taxon>unclassified sequences</taxon>
        <taxon>metagenomes</taxon>
        <taxon>ecological metagenomes</taxon>
    </lineage>
</organism>
<dbReference type="AlphaFoldDB" id="A0A1W1E2B8"/>
<name>A0A1W1E2B8_9ZZZZ</name>
<evidence type="ECO:0000313" key="1">
    <source>
        <dbReference type="EMBL" id="SFV87991.1"/>
    </source>
</evidence>
<accession>A0A1W1E2B8</accession>
<protein>
    <submittedName>
        <fullName evidence="1">Uncharacterized protein</fullName>
    </submittedName>
</protein>